<evidence type="ECO:0000256" key="1">
    <source>
        <dbReference type="ARBA" id="ARBA00009108"/>
    </source>
</evidence>
<evidence type="ECO:0000313" key="3">
    <source>
        <dbReference type="EMBL" id="OGC82736.1"/>
    </source>
</evidence>
<keyword evidence="2" id="KW-0472">Membrane</keyword>
<gene>
    <name evidence="3" type="ORF">A2788_00400</name>
</gene>
<dbReference type="Proteomes" id="UP000177521">
    <property type="component" value="Unassembled WGS sequence"/>
</dbReference>
<reference evidence="3 4" key="1">
    <citation type="journal article" date="2016" name="Nat. Commun.">
        <title>Thousands of microbial genomes shed light on interconnected biogeochemical processes in an aquifer system.</title>
        <authorList>
            <person name="Anantharaman K."/>
            <person name="Brown C.T."/>
            <person name="Hug L.A."/>
            <person name="Sharon I."/>
            <person name="Castelle C.J."/>
            <person name="Probst A.J."/>
            <person name="Thomas B.C."/>
            <person name="Singh A."/>
            <person name="Wilkins M.J."/>
            <person name="Karaoz U."/>
            <person name="Brodie E.L."/>
            <person name="Williams K.H."/>
            <person name="Hubbard S.S."/>
            <person name="Banfield J.F."/>
        </authorList>
    </citation>
    <scope>NUCLEOTIDE SEQUENCE [LARGE SCALE GENOMIC DNA]</scope>
</reference>
<comment type="caution">
    <text evidence="3">The sequence shown here is derived from an EMBL/GenBank/DDBJ whole genome shotgun (WGS) entry which is preliminary data.</text>
</comment>
<dbReference type="PANTHER" id="PTHR37313">
    <property type="entry name" value="UPF0749 PROTEIN RV1825"/>
    <property type="match status" value="1"/>
</dbReference>
<protein>
    <recommendedName>
        <fullName evidence="5">DUF881 domain-containing protein</fullName>
    </recommendedName>
</protein>
<dbReference type="EMBL" id="MEWS01000009">
    <property type="protein sequence ID" value="OGC82736.1"/>
    <property type="molecule type" value="Genomic_DNA"/>
</dbReference>
<comment type="similarity">
    <text evidence="1">Belongs to the UPF0749 family.</text>
</comment>
<dbReference type="PANTHER" id="PTHR37313:SF2">
    <property type="entry name" value="UPF0749 PROTEIN YLXX"/>
    <property type="match status" value="1"/>
</dbReference>
<sequence length="220" mass="24429">MNLNSRIILRDSILLILGIILGVLTINQYQATQQVIALTSRDTTVSLVRQLHLIVSANRDLKNEISNLTESLTEIQTGRNAREVARKAIERYRLLAGEENIEGKGINLSLDLALQPIWLVDLVNELYIRGAEKIALNGILLTDHSSFALSEGVPYLNANLILNTPYTLQVIGDQTTLMQGLTKRGGILDRLKEQFPGSEDKFSLEAKDLVQLPSKQIKSS</sequence>
<organism evidence="3 4">
    <name type="scientific">Candidatus Abawacabacteria bacterium RIFCSPHIGHO2_01_FULL_46_8</name>
    <dbReference type="NCBI Taxonomy" id="1817815"/>
    <lineage>
        <taxon>Bacteria</taxon>
        <taxon>Candidatus Abawacaibacteriota</taxon>
    </lineage>
</organism>
<proteinExistence type="inferred from homology"/>
<keyword evidence="2" id="KW-0812">Transmembrane</keyword>
<dbReference type="AlphaFoldDB" id="A0A1F4XM60"/>
<dbReference type="InterPro" id="IPR010273">
    <property type="entry name" value="DUF881"/>
</dbReference>
<keyword evidence="2" id="KW-1133">Transmembrane helix</keyword>
<dbReference type="Gene3D" id="3.30.70.1880">
    <property type="entry name" value="Protein of unknown function DUF881"/>
    <property type="match status" value="1"/>
</dbReference>
<dbReference type="Pfam" id="PF05949">
    <property type="entry name" value="DUF881"/>
    <property type="match status" value="1"/>
</dbReference>
<evidence type="ECO:0000256" key="2">
    <source>
        <dbReference type="SAM" id="Phobius"/>
    </source>
</evidence>
<evidence type="ECO:0000313" key="4">
    <source>
        <dbReference type="Proteomes" id="UP000177521"/>
    </source>
</evidence>
<feature type="transmembrane region" description="Helical" evidence="2">
    <location>
        <begin position="12"/>
        <end position="31"/>
    </location>
</feature>
<accession>A0A1F4XM60</accession>
<name>A0A1F4XM60_9BACT</name>
<evidence type="ECO:0008006" key="5">
    <source>
        <dbReference type="Google" id="ProtNLM"/>
    </source>
</evidence>